<proteinExistence type="predicted"/>
<accession>A0A7M6DQZ7</accession>
<protein>
    <submittedName>
        <fullName evidence="2">Uncharacterized protein</fullName>
    </submittedName>
</protein>
<evidence type="ECO:0000256" key="1">
    <source>
        <dbReference type="SAM" id="MobiDB-lite"/>
    </source>
</evidence>
<feature type="region of interest" description="Disordered" evidence="1">
    <location>
        <begin position="181"/>
        <end position="215"/>
    </location>
</feature>
<dbReference type="Proteomes" id="UP000594262">
    <property type="component" value="Unplaced"/>
</dbReference>
<sequence>MNMDGSPNKTSKKKRFVASNEIKTLVRDTLKEESGKEGFKPWILTETNPFTEANRELSKRILELVKGTSPETSSEEITNAIHIRFKSIRDTNRRRGKNPNYKKDMAKKSRKDQKLLTRITTLNDSTLDSCSKKLWRKIVTIDMVSSDEDEVDGDVKTFIVRKPTWRPKQIDQLFEVLDNHHDKSRSQRSKFQSYKRVLGPDSLRPEPDWSGSQLTAMKKLDLIPSHNEDE</sequence>
<dbReference type="EnsemblMetazoa" id="CLYHEMT023249.1">
    <property type="protein sequence ID" value="CLYHEMP023249.1"/>
    <property type="gene ID" value="CLYHEMG023249"/>
</dbReference>
<dbReference type="OrthoDB" id="6036517at2759"/>
<feature type="compositionally biased region" description="Basic and acidic residues" evidence="1">
    <location>
        <begin position="101"/>
        <end position="112"/>
    </location>
</feature>
<name>A0A7M6DQZ7_9CNID</name>
<feature type="region of interest" description="Disordered" evidence="1">
    <location>
        <begin position="89"/>
        <end position="112"/>
    </location>
</feature>
<organism evidence="2 3">
    <name type="scientific">Clytia hemisphaerica</name>
    <dbReference type="NCBI Taxonomy" id="252671"/>
    <lineage>
        <taxon>Eukaryota</taxon>
        <taxon>Metazoa</taxon>
        <taxon>Cnidaria</taxon>
        <taxon>Hydrozoa</taxon>
        <taxon>Hydroidolina</taxon>
        <taxon>Leptothecata</taxon>
        <taxon>Obeliida</taxon>
        <taxon>Clytiidae</taxon>
        <taxon>Clytia</taxon>
    </lineage>
</organism>
<dbReference type="AlphaFoldDB" id="A0A7M6DQZ7"/>
<keyword evidence="3" id="KW-1185">Reference proteome</keyword>
<reference evidence="2" key="1">
    <citation type="submission" date="2021-01" db="UniProtKB">
        <authorList>
            <consortium name="EnsemblMetazoa"/>
        </authorList>
    </citation>
    <scope>IDENTIFICATION</scope>
</reference>
<evidence type="ECO:0000313" key="2">
    <source>
        <dbReference type="EnsemblMetazoa" id="CLYHEMP023249.1"/>
    </source>
</evidence>
<evidence type="ECO:0000313" key="3">
    <source>
        <dbReference type="Proteomes" id="UP000594262"/>
    </source>
</evidence>